<dbReference type="AlphaFoldDB" id="A0A382E3G0"/>
<dbReference type="PANTHER" id="PTHR45737:SF6">
    <property type="entry name" value="VON WILLEBRAND FACTOR A DOMAIN-CONTAINING PROTEIN 5A"/>
    <property type="match status" value="1"/>
</dbReference>
<dbReference type="PANTHER" id="PTHR45737">
    <property type="entry name" value="VON WILLEBRAND FACTOR A DOMAIN-CONTAINING PROTEIN 5A"/>
    <property type="match status" value="1"/>
</dbReference>
<sequence>MALATIIAPFNSNAGGLIVVNDVRILPHPGPIVEPPIHPIRPPRPWPIPRPRVYRFAPMEVQEQKVNIKVTDQIAETTVKQVFYNPNRSRLEGHFIFPVPKGAVLTDFRMDINGKMMKAELLEGAKARKIYEDIVRSAQDPALMEYAENDLYKVRIFPIEPRSTKRTRVTYKQVLKKDSGLVSYKYPMDTGKYSAKPIKTLSVKMEIESKTPLKSIYSPSHEVE</sequence>
<evidence type="ECO:0000313" key="2">
    <source>
        <dbReference type="EMBL" id="SVB45005.1"/>
    </source>
</evidence>
<reference evidence="2" key="1">
    <citation type="submission" date="2018-05" db="EMBL/GenBank/DDBJ databases">
        <authorList>
            <person name="Lanie J.A."/>
            <person name="Ng W.-L."/>
            <person name="Kazmierczak K.M."/>
            <person name="Andrzejewski T.M."/>
            <person name="Davidsen T.M."/>
            <person name="Wayne K.J."/>
            <person name="Tettelin H."/>
            <person name="Glass J.I."/>
            <person name="Rusch D."/>
            <person name="Podicherti R."/>
            <person name="Tsui H.-C.T."/>
            <person name="Winkler M.E."/>
        </authorList>
    </citation>
    <scope>NUCLEOTIDE SEQUENCE</scope>
</reference>
<organism evidence="2">
    <name type="scientific">marine metagenome</name>
    <dbReference type="NCBI Taxonomy" id="408172"/>
    <lineage>
        <taxon>unclassified sequences</taxon>
        <taxon>metagenomes</taxon>
        <taxon>ecological metagenomes</taxon>
    </lineage>
</organism>
<proteinExistence type="predicted"/>
<feature type="non-terminal residue" evidence="2">
    <location>
        <position position="224"/>
    </location>
</feature>
<dbReference type="Pfam" id="PF08487">
    <property type="entry name" value="VIT"/>
    <property type="match status" value="1"/>
</dbReference>
<dbReference type="EMBL" id="UINC01042404">
    <property type="protein sequence ID" value="SVB45005.1"/>
    <property type="molecule type" value="Genomic_DNA"/>
</dbReference>
<gene>
    <name evidence="2" type="ORF">METZ01_LOCUS197859</name>
</gene>
<dbReference type="InterPro" id="IPR013694">
    <property type="entry name" value="VIT"/>
</dbReference>
<protein>
    <recommendedName>
        <fullName evidence="1">VIT domain-containing protein</fullName>
    </recommendedName>
</protein>
<name>A0A382E3G0_9ZZZZ</name>
<dbReference type="SMART" id="SM00609">
    <property type="entry name" value="VIT"/>
    <property type="match status" value="1"/>
</dbReference>
<dbReference type="Gene3D" id="2.60.40.3680">
    <property type="match status" value="1"/>
</dbReference>
<accession>A0A382E3G0</accession>
<evidence type="ECO:0000259" key="1">
    <source>
        <dbReference type="PROSITE" id="PS51468"/>
    </source>
</evidence>
<feature type="domain" description="VIT" evidence="1">
    <location>
        <begin position="45"/>
        <end position="173"/>
    </location>
</feature>
<dbReference type="PROSITE" id="PS51468">
    <property type="entry name" value="VIT"/>
    <property type="match status" value="1"/>
</dbReference>